<dbReference type="EC" id="1.8.1.4" evidence="11"/>
<dbReference type="SUPFAM" id="SSF51905">
    <property type="entry name" value="FAD/NAD(P)-binding domain"/>
    <property type="match status" value="1"/>
</dbReference>
<dbReference type="GO" id="GO:0004148">
    <property type="term" value="F:dihydrolipoyl dehydrogenase (NADH) activity"/>
    <property type="evidence" value="ECO:0007669"/>
    <property type="project" value="UniProtKB-EC"/>
</dbReference>
<dbReference type="AlphaFoldDB" id="A0A3B1BS49"/>
<gene>
    <name evidence="11" type="ORF">MNBD_NITROSPINAE03-935</name>
</gene>
<dbReference type="FunFam" id="3.30.390.30:FF:000001">
    <property type="entry name" value="Dihydrolipoyl dehydrogenase"/>
    <property type="match status" value="1"/>
</dbReference>
<evidence type="ECO:0000256" key="6">
    <source>
        <dbReference type="ARBA" id="ARBA00023002"/>
    </source>
</evidence>
<reference evidence="11" key="1">
    <citation type="submission" date="2018-06" db="EMBL/GenBank/DDBJ databases">
        <authorList>
            <person name="Zhirakovskaya E."/>
        </authorList>
    </citation>
    <scope>NUCLEOTIDE SEQUENCE</scope>
</reference>
<accession>A0A3B1BS49</accession>
<dbReference type="EMBL" id="UOGB01000087">
    <property type="protein sequence ID" value="VAX17381.1"/>
    <property type="molecule type" value="Genomic_DNA"/>
</dbReference>
<evidence type="ECO:0000256" key="5">
    <source>
        <dbReference type="ARBA" id="ARBA00022857"/>
    </source>
</evidence>
<organism evidence="11">
    <name type="scientific">hydrothermal vent metagenome</name>
    <dbReference type="NCBI Taxonomy" id="652676"/>
    <lineage>
        <taxon>unclassified sequences</taxon>
        <taxon>metagenomes</taxon>
        <taxon>ecological metagenomes</taxon>
    </lineage>
</organism>
<dbReference type="InterPro" id="IPR036188">
    <property type="entry name" value="FAD/NAD-bd_sf"/>
</dbReference>
<dbReference type="Pfam" id="PF02852">
    <property type="entry name" value="Pyr_redox_dim"/>
    <property type="match status" value="1"/>
</dbReference>
<dbReference type="Gene3D" id="3.50.50.60">
    <property type="entry name" value="FAD/NAD(P)-binding domain"/>
    <property type="match status" value="2"/>
</dbReference>
<evidence type="ECO:0000256" key="7">
    <source>
        <dbReference type="ARBA" id="ARBA00023157"/>
    </source>
</evidence>
<evidence type="ECO:0000259" key="9">
    <source>
        <dbReference type="Pfam" id="PF02852"/>
    </source>
</evidence>
<evidence type="ECO:0000256" key="3">
    <source>
        <dbReference type="ARBA" id="ARBA00022630"/>
    </source>
</evidence>
<evidence type="ECO:0000256" key="4">
    <source>
        <dbReference type="ARBA" id="ARBA00022827"/>
    </source>
</evidence>
<keyword evidence="8" id="KW-0676">Redox-active center</keyword>
<dbReference type="SUPFAM" id="SSF55424">
    <property type="entry name" value="FAD/NAD-linked reductases, dimerisation (C-terminal) domain"/>
    <property type="match status" value="1"/>
</dbReference>
<dbReference type="InterPro" id="IPR012999">
    <property type="entry name" value="Pyr_OxRdtase_I_AS"/>
</dbReference>
<sequence length="458" mass="50016">MADYDVVIIGGGSAGYAAARTAREANAKVAIVDHGPLGGLCILKGCMPTKTILRSSDLMALQRRAQEFGLLPVQAQANLAAINDRKNRIIGEFTNYRVEQLQDPEFTLFQEAARFLSPYEVQVGDQTLRAKNFIIATGSKVSEFPIPGLKEAGALTSDDVLEMREAPESLIVLGAGPVAVELAQFFSRIGVKVSLIQRSHQILSGGDEDLARVVEAKMREEGMDVYTSTRILNVAKEGDDRVLRFLHESTEKTVRAQHILQALGRRPNTDGLNLESAKVETHMGRIVVNSEMRTNQRNIFAVGDVNGLHEIVHIAILQGEVAAHNAVYPDKPPREMDDRLKVSVVFTDPAVASVGLSEKECKAGNIPYIASSYPFSDHGKSICMGETHGHVKILCHPKTGEILGAHIVGPEAGELIHELIAVMYFNGTVHDLVKIPHYHPTLAEIITYPAEDLIEKLT</sequence>
<dbReference type="PANTHER" id="PTHR43014:SF4">
    <property type="entry name" value="PYRIDINE NUCLEOTIDE-DISULFIDE OXIDOREDUCTASE RCLA-RELATED"/>
    <property type="match status" value="1"/>
</dbReference>
<keyword evidence="6 11" id="KW-0560">Oxidoreductase</keyword>
<dbReference type="Gene3D" id="3.30.390.30">
    <property type="match status" value="1"/>
</dbReference>
<dbReference type="Pfam" id="PF07992">
    <property type="entry name" value="Pyr_redox_2"/>
    <property type="match status" value="1"/>
</dbReference>
<comment type="similarity">
    <text evidence="2">Belongs to the class-I pyridine nucleotide-disulfide oxidoreductase family.</text>
</comment>
<dbReference type="PRINTS" id="PR00411">
    <property type="entry name" value="PNDRDTASEI"/>
</dbReference>
<dbReference type="PROSITE" id="PS00076">
    <property type="entry name" value="PYRIDINE_REDOX_1"/>
    <property type="match status" value="1"/>
</dbReference>
<feature type="domain" description="FAD/NAD(P)-binding" evidence="10">
    <location>
        <begin position="4"/>
        <end position="319"/>
    </location>
</feature>
<evidence type="ECO:0000256" key="1">
    <source>
        <dbReference type="ARBA" id="ARBA00001974"/>
    </source>
</evidence>
<name>A0A3B1BS49_9ZZZZ</name>
<dbReference type="InterPro" id="IPR023753">
    <property type="entry name" value="FAD/NAD-binding_dom"/>
</dbReference>
<keyword evidence="3" id="KW-0285">Flavoprotein</keyword>
<dbReference type="GO" id="GO:0003955">
    <property type="term" value="F:NAD(P)H dehydrogenase (quinone) activity"/>
    <property type="evidence" value="ECO:0007669"/>
    <property type="project" value="TreeGrafter"/>
</dbReference>
<comment type="cofactor">
    <cofactor evidence="1">
        <name>FAD</name>
        <dbReference type="ChEBI" id="CHEBI:57692"/>
    </cofactor>
</comment>
<evidence type="ECO:0000256" key="8">
    <source>
        <dbReference type="ARBA" id="ARBA00023284"/>
    </source>
</evidence>
<dbReference type="InterPro" id="IPR001100">
    <property type="entry name" value="Pyr_nuc-diS_OxRdtase"/>
</dbReference>
<dbReference type="PRINTS" id="PR00368">
    <property type="entry name" value="FADPNR"/>
</dbReference>
<evidence type="ECO:0000313" key="11">
    <source>
        <dbReference type="EMBL" id="VAX17381.1"/>
    </source>
</evidence>
<dbReference type="InterPro" id="IPR004099">
    <property type="entry name" value="Pyr_nucl-diS_OxRdtase_dimer"/>
</dbReference>
<evidence type="ECO:0000259" key="10">
    <source>
        <dbReference type="Pfam" id="PF07992"/>
    </source>
</evidence>
<dbReference type="PANTHER" id="PTHR43014">
    <property type="entry name" value="MERCURIC REDUCTASE"/>
    <property type="match status" value="1"/>
</dbReference>
<proteinExistence type="inferred from homology"/>
<dbReference type="PIRSF" id="PIRSF000350">
    <property type="entry name" value="Mercury_reductase_MerA"/>
    <property type="match status" value="1"/>
</dbReference>
<dbReference type="InterPro" id="IPR016156">
    <property type="entry name" value="FAD/NAD-linked_Rdtase_dimer_sf"/>
</dbReference>
<keyword evidence="5" id="KW-0521">NADP</keyword>
<feature type="domain" description="Pyridine nucleotide-disulphide oxidoreductase dimerisation" evidence="9">
    <location>
        <begin position="343"/>
        <end position="447"/>
    </location>
</feature>
<dbReference type="GO" id="GO:0050660">
    <property type="term" value="F:flavin adenine dinucleotide binding"/>
    <property type="evidence" value="ECO:0007669"/>
    <property type="project" value="TreeGrafter"/>
</dbReference>
<evidence type="ECO:0000256" key="2">
    <source>
        <dbReference type="ARBA" id="ARBA00007532"/>
    </source>
</evidence>
<keyword evidence="4" id="KW-0274">FAD</keyword>
<protein>
    <submittedName>
        <fullName evidence="11">Dihydrolipoamide dehydrogenase</fullName>
        <ecNumber evidence="11">1.8.1.4</ecNumber>
    </submittedName>
</protein>
<keyword evidence="7" id="KW-1015">Disulfide bond</keyword>